<dbReference type="PROSITE" id="PS00178">
    <property type="entry name" value="AA_TRNA_LIGASE_I"/>
    <property type="match status" value="1"/>
</dbReference>
<protein>
    <recommendedName>
        <fullName evidence="11">Tyrosine--tRNA ligase</fullName>
        <ecNumber evidence="11">6.1.1.1</ecNumber>
    </recommendedName>
    <alternativeName>
        <fullName evidence="11">Tyrosyl-tRNA synthetase</fullName>
        <shortName evidence="11">TyrRS</shortName>
    </alternativeName>
</protein>
<dbReference type="PANTHER" id="PTHR11766">
    <property type="entry name" value="TYROSYL-TRNA SYNTHETASE"/>
    <property type="match status" value="1"/>
</dbReference>
<evidence type="ECO:0000256" key="1">
    <source>
        <dbReference type="ARBA" id="ARBA00004496"/>
    </source>
</evidence>
<feature type="short sequence motif" description="'HIGH' region" evidence="11">
    <location>
        <begin position="42"/>
        <end position="51"/>
    </location>
</feature>
<dbReference type="PROSITE" id="PS50889">
    <property type="entry name" value="S4"/>
    <property type="match status" value="1"/>
</dbReference>
<dbReference type="AlphaFoldDB" id="A0AAT9G4E9"/>
<dbReference type="PANTHER" id="PTHR11766:SF0">
    <property type="entry name" value="TYROSINE--TRNA LIGASE, MITOCHONDRIAL"/>
    <property type="match status" value="1"/>
</dbReference>
<dbReference type="Pfam" id="PF00579">
    <property type="entry name" value="tRNA-synt_1b"/>
    <property type="match status" value="1"/>
</dbReference>
<dbReference type="FunFam" id="1.10.240.10:FF:000001">
    <property type="entry name" value="Tyrosine--tRNA ligase"/>
    <property type="match status" value="1"/>
</dbReference>
<dbReference type="GO" id="GO:0042803">
    <property type="term" value="F:protein homodimerization activity"/>
    <property type="evidence" value="ECO:0007669"/>
    <property type="project" value="UniProtKB-ARBA"/>
</dbReference>
<evidence type="ECO:0000256" key="12">
    <source>
        <dbReference type="PROSITE-ProRule" id="PRU00182"/>
    </source>
</evidence>
<feature type="binding site" evidence="11">
    <location>
        <position position="178"/>
    </location>
    <ligand>
        <name>L-tyrosine</name>
        <dbReference type="ChEBI" id="CHEBI:58315"/>
    </ligand>
</feature>
<dbReference type="Pfam" id="PF22421">
    <property type="entry name" value="SYY_C-terminal"/>
    <property type="match status" value="1"/>
</dbReference>
<dbReference type="Gene3D" id="3.40.50.620">
    <property type="entry name" value="HUPs"/>
    <property type="match status" value="1"/>
</dbReference>
<comment type="function">
    <text evidence="11">Catalyzes the attachment of tyrosine to tRNA(Tyr) in a two-step reaction: tyrosine is first activated by ATP to form Tyr-AMP and then transferred to the acceptor end of tRNA(Tyr).</text>
</comment>
<dbReference type="InterPro" id="IPR002307">
    <property type="entry name" value="Tyr-tRNA-ligase"/>
</dbReference>
<feature type="binding site" evidence="11">
    <location>
        <position position="37"/>
    </location>
    <ligand>
        <name>L-tyrosine</name>
        <dbReference type="ChEBI" id="CHEBI:58315"/>
    </ligand>
</feature>
<dbReference type="EC" id="6.1.1.1" evidence="11"/>
<dbReference type="EMBL" id="AP028961">
    <property type="protein sequence ID" value="BET44583.1"/>
    <property type="molecule type" value="Genomic_DNA"/>
</dbReference>
<dbReference type="InterPro" id="IPR024088">
    <property type="entry name" value="Tyr-tRNA-ligase_bac-type"/>
</dbReference>
<reference evidence="14" key="1">
    <citation type="journal article" date="2023" name="Front. Microbiol.">
        <title>Genome analysis of Candidatus Aschnera chinzeii, the bacterial endosymbiont of the blood-sucking bat fly Penicillidia jenynsii (Insecta: Diptera: Nycteribiidae).</title>
        <authorList>
            <person name="Koga R."/>
            <person name="Moriyama M."/>
            <person name="Nozaki T."/>
            <person name="Fukatsu T."/>
        </authorList>
    </citation>
    <scope>NUCLEOTIDE SEQUENCE</scope>
    <source>
        <strain evidence="14">Kw-01</strain>
    </source>
</reference>
<dbReference type="GO" id="GO:0005524">
    <property type="term" value="F:ATP binding"/>
    <property type="evidence" value="ECO:0007669"/>
    <property type="project" value="UniProtKB-UniRule"/>
</dbReference>
<comment type="subunit">
    <text evidence="11">Homodimer.</text>
</comment>
<evidence type="ECO:0000256" key="11">
    <source>
        <dbReference type="HAMAP-Rule" id="MF_02006"/>
    </source>
</evidence>
<dbReference type="InterPro" id="IPR024107">
    <property type="entry name" value="Tyr-tRNA-ligase_bac_1"/>
</dbReference>
<reference evidence="14" key="2">
    <citation type="submission" date="2023-10" db="EMBL/GenBank/DDBJ databases">
        <authorList>
            <person name="Koga R."/>
            <person name="Fukatsu T."/>
        </authorList>
    </citation>
    <scope>NUCLEOTIDE SEQUENCE</scope>
    <source>
        <strain evidence="14">Kw-01</strain>
    </source>
</reference>
<comment type="similarity">
    <text evidence="10 11">Belongs to the class-I aminoacyl-tRNA synthetase family. TyrS type 1 subfamily.</text>
</comment>
<dbReference type="SUPFAM" id="SSF55174">
    <property type="entry name" value="Alpha-L RNA-binding motif"/>
    <property type="match status" value="1"/>
</dbReference>
<evidence type="ECO:0000256" key="6">
    <source>
        <dbReference type="ARBA" id="ARBA00022884"/>
    </source>
</evidence>
<feature type="binding site" evidence="11">
    <location>
        <position position="174"/>
    </location>
    <ligand>
        <name>L-tyrosine</name>
        <dbReference type="ChEBI" id="CHEBI:58315"/>
    </ligand>
</feature>
<dbReference type="GO" id="GO:0006437">
    <property type="term" value="P:tyrosyl-tRNA aminoacylation"/>
    <property type="evidence" value="ECO:0007669"/>
    <property type="project" value="UniProtKB-UniRule"/>
</dbReference>
<keyword evidence="4 11" id="KW-0547">Nucleotide-binding</keyword>
<gene>
    <name evidence="11 14" type="primary">tyrS</name>
    <name evidence="14" type="ORF">ACHINZ_2550</name>
</gene>
<feature type="short sequence motif" description="'KMSKS' region" evidence="11">
    <location>
        <begin position="234"/>
        <end position="238"/>
    </location>
</feature>
<keyword evidence="8 11" id="KW-0030">Aminoacyl-tRNA synthetase</keyword>
<comment type="catalytic activity">
    <reaction evidence="9 11">
        <text>tRNA(Tyr) + L-tyrosine + ATP = L-tyrosyl-tRNA(Tyr) + AMP + diphosphate + H(+)</text>
        <dbReference type="Rhea" id="RHEA:10220"/>
        <dbReference type="Rhea" id="RHEA-COMP:9706"/>
        <dbReference type="Rhea" id="RHEA-COMP:9707"/>
        <dbReference type="ChEBI" id="CHEBI:15378"/>
        <dbReference type="ChEBI" id="CHEBI:30616"/>
        <dbReference type="ChEBI" id="CHEBI:33019"/>
        <dbReference type="ChEBI" id="CHEBI:58315"/>
        <dbReference type="ChEBI" id="CHEBI:78442"/>
        <dbReference type="ChEBI" id="CHEBI:78536"/>
        <dbReference type="ChEBI" id="CHEBI:456215"/>
        <dbReference type="EC" id="6.1.1.1"/>
    </reaction>
</comment>
<dbReference type="InterPro" id="IPR054608">
    <property type="entry name" value="SYY-like_C"/>
</dbReference>
<dbReference type="InterPro" id="IPR001412">
    <property type="entry name" value="aa-tRNA-synth_I_CS"/>
</dbReference>
<name>A0AAT9G4E9_9ENTR</name>
<evidence type="ECO:0000256" key="9">
    <source>
        <dbReference type="ARBA" id="ARBA00048248"/>
    </source>
</evidence>
<dbReference type="FunFam" id="3.40.50.620:FF:000008">
    <property type="entry name" value="Tyrosine--tRNA ligase"/>
    <property type="match status" value="1"/>
</dbReference>
<feature type="domain" description="RNA-binding S4" evidence="13">
    <location>
        <begin position="356"/>
        <end position="419"/>
    </location>
</feature>
<evidence type="ECO:0000256" key="4">
    <source>
        <dbReference type="ARBA" id="ARBA00022741"/>
    </source>
</evidence>
<evidence type="ECO:0000256" key="2">
    <source>
        <dbReference type="ARBA" id="ARBA00022490"/>
    </source>
</evidence>
<keyword evidence="2 11" id="KW-0963">Cytoplasm</keyword>
<dbReference type="Gene3D" id="3.10.290.10">
    <property type="entry name" value="RNA-binding S4 domain"/>
    <property type="match status" value="1"/>
</dbReference>
<dbReference type="CDD" id="cd00165">
    <property type="entry name" value="S4"/>
    <property type="match status" value="1"/>
</dbReference>
<dbReference type="Gene3D" id="1.10.240.10">
    <property type="entry name" value="Tyrosyl-Transfer RNA Synthetase"/>
    <property type="match status" value="1"/>
</dbReference>
<comment type="subcellular location">
    <subcellularLocation>
        <location evidence="1 11">Cytoplasm</location>
    </subcellularLocation>
</comment>
<dbReference type="SUPFAM" id="SSF52374">
    <property type="entry name" value="Nucleotidylyl transferase"/>
    <property type="match status" value="1"/>
</dbReference>
<evidence type="ECO:0000256" key="3">
    <source>
        <dbReference type="ARBA" id="ARBA00022598"/>
    </source>
</evidence>
<dbReference type="HAMAP" id="MF_02006">
    <property type="entry name" value="Tyr_tRNA_synth_type1"/>
    <property type="match status" value="1"/>
</dbReference>
<evidence type="ECO:0000256" key="10">
    <source>
        <dbReference type="ARBA" id="ARBA00060965"/>
    </source>
</evidence>
<dbReference type="SMART" id="SM00363">
    <property type="entry name" value="S4"/>
    <property type="match status" value="1"/>
</dbReference>
<evidence type="ECO:0000313" key="14">
    <source>
        <dbReference type="EMBL" id="BET44583.1"/>
    </source>
</evidence>
<dbReference type="GO" id="GO:0004831">
    <property type="term" value="F:tyrosine-tRNA ligase activity"/>
    <property type="evidence" value="ECO:0007669"/>
    <property type="project" value="UniProtKB-UniRule"/>
</dbReference>
<dbReference type="InterPro" id="IPR036986">
    <property type="entry name" value="S4_RNA-bd_sf"/>
</dbReference>
<keyword evidence="3 11" id="KW-0436">Ligase</keyword>
<dbReference type="PRINTS" id="PR01040">
    <property type="entry name" value="TRNASYNTHTYR"/>
</dbReference>
<keyword evidence="5 11" id="KW-0067">ATP-binding</keyword>
<keyword evidence="7 11" id="KW-0648">Protein biosynthesis</keyword>
<evidence type="ECO:0000256" key="8">
    <source>
        <dbReference type="ARBA" id="ARBA00023146"/>
    </source>
</evidence>
<feature type="binding site" evidence="11">
    <location>
        <position position="237"/>
    </location>
    <ligand>
        <name>ATP</name>
        <dbReference type="ChEBI" id="CHEBI:30616"/>
    </ligand>
</feature>
<dbReference type="GO" id="GO:0003723">
    <property type="term" value="F:RNA binding"/>
    <property type="evidence" value="ECO:0007669"/>
    <property type="project" value="UniProtKB-KW"/>
</dbReference>
<dbReference type="InterPro" id="IPR002942">
    <property type="entry name" value="S4_RNA-bd"/>
</dbReference>
<dbReference type="GO" id="GO:0005829">
    <property type="term" value="C:cytosol"/>
    <property type="evidence" value="ECO:0007669"/>
    <property type="project" value="TreeGrafter"/>
</dbReference>
<evidence type="ECO:0000256" key="5">
    <source>
        <dbReference type="ARBA" id="ARBA00022840"/>
    </source>
</evidence>
<evidence type="ECO:0000259" key="13">
    <source>
        <dbReference type="SMART" id="SM00363"/>
    </source>
</evidence>
<accession>A0AAT9G4E9</accession>
<dbReference type="NCBIfam" id="TIGR00234">
    <property type="entry name" value="tyrS"/>
    <property type="match status" value="1"/>
</dbReference>
<organism evidence="14">
    <name type="scientific">Candidatus Aschnera chinzeii</name>
    <dbReference type="NCBI Taxonomy" id="1485666"/>
    <lineage>
        <taxon>Bacteria</taxon>
        <taxon>Pseudomonadati</taxon>
        <taxon>Pseudomonadota</taxon>
        <taxon>Gammaproteobacteria</taxon>
        <taxon>Enterobacterales</taxon>
        <taxon>Enterobacteriaceae</taxon>
        <taxon>Candidatus Aschnera</taxon>
    </lineage>
</organism>
<sequence>MIYDNIIHELESRSLISQLICKQLLINKISQQYINLYCGFDPTADSLHIGHLPLLLCLKRFQKIGHNPYVLIGGATALIGDPSFKSKERSLHTIDLVQYWSEKIAKQITLFLDFHTHNPAVILNNYNWFKKIHLLDFLRDIGKYFSVNQMINKDAVKQRIQRNDMGISFTEFSYNLLQSYDFAKLNLCYNVELQIGGSDQWGNIVSGVDLVRRLNRKQVFGLTIPLITKHDGIKFGKSESKVIWLDPNKSSPYKFYQFWINTSDEDVYRFLKIFTYMSIDEIDELKNNNCGVNKISPAHYILAEKITKLVHGNNAFYSAKRISDNLFANSIDKLLKDDFEQLLLDGIPSIELPINTPLQDAVIKANFATSYTQARYIISSNGIAINGNKCNNPNHIFNMYDVLFDRFSLLKKGKKNYYLIIWK</sequence>
<proteinExistence type="inferred from homology"/>
<evidence type="ECO:0000256" key="7">
    <source>
        <dbReference type="ARBA" id="ARBA00022917"/>
    </source>
</evidence>
<dbReference type="InterPro" id="IPR002305">
    <property type="entry name" value="aa-tRNA-synth_Ic"/>
</dbReference>
<keyword evidence="6 12" id="KW-0694">RNA-binding</keyword>
<dbReference type="CDD" id="cd00805">
    <property type="entry name" value="TyrRS_core"/>
    <property type="match status" value="1"/>
</dbReference>
<dbReference type="InterPro" id="IPR014729">
    <property type="entry name" value="Rossmann-like_a/b/a_fold"/>
</dbReference>